<dbReference type="InterPro" id="IPR003594">
    <property type="entry name" value="HATPase_dom"/>
</dbReference>
<keyword evidence="1" id="KW-1133">Transmembrane helix</keyword>
<sequence>MFNNISTIVFKLILCGSFMLPSVLFMFYKVTLETLTMLFVFLSLIGYFGFKAFENHIINRTLKSVHVKVNAMNHTINEAIIYSSKKNEKISLADSLSIKESLYSIASISPFNHSPSMLYRSVEPLLSVTLSEYGTLANHYGIKFEYDFSADSQIKVIKLCPSTLNKVLSIVLSNAISVSGKGDRIRVMTKLSQSHYSVIVLDDGSGITPATLAKIEKRETLSCGRRVDIHNRVHYGLGLISLKRLANGRDISIQSDQVDSKHCVIINIDRRTGGKAD</sequence>
<dbReference type="Gene3D" id="3.30.565.10">
    <property type="entry name" value="Histidine kinase-like ATPase, C-terminal domain"/>
    <property type="match status" value="1"/>
</dbReference>
<proteinExistence type="predicted"/>
<feature type="transmembrane region" description="Helical" evidence="1">
    <location>
        <begin position="7"/>
        <end position="28"/>
    </location>
</feature>
<dbReference type="InterPro" id="IPR036890">
    <property type="entry name" value="HATPase_C_sf"/>
</dbReference>
<evidence type="ECO:0000256" key="1">
    <source>
        <dbReference type="SAM" id="Phobius"/>
    </source>
</evidence>
<comment type="caution">
    <text evidence="3">The sequence shown here is derived from an EMBL/GenBank/DDBJ whole genome shotgun (WGS) entry which is preliminary data.</text>
</comment>
<keyword evidence="4" id="KW-1185">Reference proteome</keyword>
<keyword evidence="1" id="KW-0472">Membrane</keyword>
<dbReference type="EMBL" id="BATL01000023">
    <property type="protein sequence ID" value="GAD75289.1"/>
    <property type="molecule type" value="Genomic_DNA"/>
</dbReference>
<dbReference type="SUPFAM" id="SSF55874">
    <property type="entry name" value="ATPase domain of HSP90 chaperone/DNA topoisomerase II/histidine kinase"/>
    <property type="match status" value="1"/>
</dbReference>
<protein>
    <recommendedName>
        <fullName evidence="2">Histidine kinase/HSP90-like ATPase domain-containing protein</fullName>
    </recommendedName>
</protein>
<gene>
    <name evidence="3" type="ORF">VAZ01S_023_00560</name>
</gene>
<dbReference type="AlphaFoldDB" id="U3C1B2"/>
<evidence type="ECO:0000259" key="2">
    <source>
        <dbReference type="Pfam" id="PF02518"/>
    </source>
</evidence>
<dbReference type="CDD" id="cd00075">
    <property type="entry name" value="HATPase"/>
    <property type="match status" value="1"/>
</dbReference>
<name>U3C1B2_9VIBR</name>
<organism evidence="3 4">
    <name type="scientific">Vibrio azureus NBRC 104587</name>
    <dbReference type="NCBI Taxonomy" id="1219077"/>
    <lineage>
        <taxon>Bacteria</taxon>
        <taxon>Pseudomonadati</taxon>
        <taxon>Pseudomonadota</taxon>
        <taxon>Gammaproteobacteria</taxon>
        <taxon>Vibrionales</taxon>
        <taxon>Vibrionaceae</taxon>
        <taxon>Vibrio</taxon>
    </lineage>
</organism>
<evidence type="ECO:0000313" key="4">
    <source>
        <dbReference type="Proteomes" id="UP000016567"/>
    </source>
</evidence>
<reference evidence="3 4" key="1">
    <citation type="submission" date="2013-09" db="EMBL/GenBank/DDBJ databases">
        <title>Whole genome shotgun sequence of Vibrio azureus NBRC 104587.</title>
        <authorList>
            <person name="Isaki S."/>
            <person name="Hosoyama A."/>
            <person name="Numata M."/>
            <person name="Hashimoto M."/>
            <person name="Hosoyama Y."/>
            <person name="Tsuchikane K."/>
            <person name="Noguchi M."/>
            <person name="Hirakata S."/>
            <person name="Ichikawa N."/>
            <person name="Ohji S."/>
            <person name="Yamazoe A."/>
            <person name="Fujita N."/>
        </authorList>
    </citation>
    <scope>NUCLEOTIDE SEQUENCE [LARGE SCALE GENOMIC DNA]</scope>
    <source>
        <strain evidence="3 4">NBRC 104587</strain>
    </source>
</reference>
<feature type="transmembrane region" description="Helical" evidence="1">
    <location>
        <begin position="34"/>
        <end position="53"/>
    </location>
</feature>
<dbReference type="Proteomes" id="UP000016567">
    <property type="component" value="Unassembled WGS sequence"/>
</dbReference>
<dbReference type="Pfam" id="PF02518">
    <property type="entry name" value="HATPase_c"/>
    <property type="match status" value="1"/>
</dbReference>
<keyword evidence="1" id="KW-0812">Transmembrane</keyword>
<evidence type="ECO:0000313" key="3">
    <source>
        <dbReference type="EMBL" id="GAD75289.1"/>
    </source>
</evidence>
<accession>U3C1B2</accession>
<feature type="domain" description="Histidine kinase/HSP90-like ATPase" evidence="2">
    <location>
        <begin position="162"/>
        <end position="266"/>
    </location>
</feature>